<dbReference type="Proteomes" id="UP000811609">
    <property type="component" value="Chromosome 5"/>
</dbReference>
<evidence type="ECO:0000313" key="3">
    <source>
        <dbReference type="Proteomes" id="UP000811609"/>
    </source>
</evidence>
<reference evidence="2" key="1">
    <citation type="submission" date="2020-12" db="EMBL/GenBank/DDBJ databases">
        <title>WGS assembly of Carya illinoinensis cv. Pawnee.</title>
        <authorList>
            <person name="Platts A."/>
            <person name="Shu S."/>
            <person name="Wright S."/>
            <person name="Barry K."/>
            <person name="Edger P."/>
            <person name="Pires J.C."/>
            <person name="Schmutz J."/>
        </authorList>
    </citation>
    <scope>NUCLEOTIDE SEQUENCE</scope>
    <source>
        <tissue evidence="2">Leaf</tissue>
    </source>
</reference>
<keyword evidence="3" id="KW-1185">Reference proteome</keyword>
<dbReference type="AlphaFoldDB" id="A0A8T1QEV2"/>
<gene>
    <name evidence="2" type="ORF">CIPAW_05G037600</name>
</gene>
<evidence type="ECO:0000256" key="1">
    <source>
        <dbReference type="SAM" id="MobiDB-lite"/>
    </source>
</evidence>
<feature type="region of interest" description="Disordered" evidence="1">
    <location>
        <begin position="1"/>
        <end position="23"/>
    </location>
</feature>
<dbReference type="EMBL" id="CM031813">
    <property type="protein sequence ID" value="KAG6652903.1"/>
    <property type="molecule type" value="Genomic_DNA"/>
</dbReference>
<proteinExistence type="predicted"/>
<accession>A0A8T1QEV2</accession>
<evidence type="ECO:0000313" key="2">
    <source>
        <dbReference type="EMBL" id="KAG6652903.1"/>
    </source>
</evidence>
<name>A0A8T1QEV2_CARIL</name>
<sequence>MGKEEDGRPPRPSTSTSTTHGYYGTVNPYNPPYMMPSNTFPIPYPYAWGS</sequence>
<protein>
    <submittedName>
        <fullName evidence="2">Uncharacterized protein</fullName>
    </submittedName>
</protein>
<organism evidence="2 3">
    <name type="scientific">Carya illinoinensis</name>
    <name type="common">Pecan</name>
    <dbReference type="NCBI Taxonomy" id="32201"/>
    <lineage>
        <taxon>Eukaryota</taxon>
        <taxon>Viridiplantae</taxon>
        <taxon>Streptophyta</taxon>
        <taxon>Embryophyta</taxon>
        <taxon>Tracheophyta</taxon>
        <taxon>Spermatophyta</taxon>
        <taxon>Magnoliopsida</taxon>
        <taxon>eudicotyledons</taxon>
        <taxon>Gunneridae</taxon>
        <taxon>Pentapetalae</taxon>
        <taxon>rosids</taxon>
        <taxon>fabids</taxon>
        <taxon>Fagales</taxon>
        <taxon>Juglandaceae</taxon>
        <taxon>Carya</taxon>
    </lineage>
</organism>
<comment type="caution">
    <text evidence="2">The sequence shown here is derived from an EMBL/GenBank/DDBJ whole genome shotgun (WGS) entry which is preliminary data.</text>
</comment>